<organism evidence="6 7">
    <name type="scientific">Rosenbergiella australiborealis</name>
    <dbReference type="NCBI Taxonomy" id="1544696"/>
    <lineage>
        <taxon>Bacteria</taxon>
        <taxon>Pseudomonadati</taxon>
        <taxon>Pseudomonadota</taxon>
        <taxon>Gammaproteobacteria</taxon>
        <taxon>Enterobacterales</taxon>
        <taxon>Erwiniaceae</taxon>
        <taxon>Rosenbergiella</taxon>
    </lineage>
</organism>
<dbReference type="InterPro" id="IPR028082">
    <property type="entry name" value="Peripla_BP_I"/>
</dbReference>
<dbReference type="InterPro" id="IPR001761">
    <property type="entry name" value="Peripla_BP/Lac1_sug-bd_dom"/>
</dbReference>
<keyword evidence="1" id="KW-0678">Repressor</keyword>
<evidence type="ECO:0000256" key="1">
    <source>
        <dbReference type="ARBA" id="ARBA00022491"/>
    </source>
</evidence>
<dbReference type="PANTHER" id="PTHR30146:SF151">
    <property type="entry name" value="HTH-TYPE TRANSCRIPTIONAL REPRESSOR CYTR"/>
    <property type="match status" value="1"/>
</dbReference>
<proteinExistence type="predicted"/>
<dbReference type="CDD" id="cd06288">
    <property type="entry name" value="PBP1_sucrose_transcription_regulator"/>
    <property type="match status" value="1"/>
</dbReference>
<dbReference type="Pfam" id="PF00532">
    <property type="entry name" value="Peripla_BP_1"/>
    <property type="match status" value="1"/>
</dbReference>
<dbReference type="InterPro" id="IPR000843">
    <property type="entry name" value="HTH_LacI"/>
</dbReference>
<comment type="caution">
    <text evidence="6">The sequence shown here is derived from an EMBL/GenBank/DDBJ whole genome shotgun (WGS) entry which is preliminary data.</text>
</comment>
<dbReference type="Pfam" id="PF00356">
    <property type="entry name" value="LacI"/>
    <property type="match status" value="1"/>
</dbReference>
<evidence type="ECO:0000313" key="6">
    <source>
        <dbReference type="EMBL" id="MBT0726551.1"/>
    </source>
</evidence>
<dbReference type="Gene3D" id="3.40.50.2300">
    <property type="match status" value="2"/>
</dbReference>
<sequence>MASLKDVAQLAGVSMMTVSRVINHAPRVNAETRQRVEDAIQALHYVPDLSAQKIRGQANRPRTLAVLAEDTATTPFSVELLLAIEQTAQQFSWDSFIINIFASGDTQRAARELLAHRPDGVIYTTMGLRKIQLPEVLQGLPVVLANCISDDPHLASYIPDDYNAQYQATQYLIAQGYQHPLCYWLPENELAPTARRKGFEQAWSDAGKNLHDAVQYHMPKGDEGYLKIAALLKDSFASPPQPHDVVICGNDRSAFVAYQQLLTLGLKIPDDIAVIGFDNLVGVGHLFLPGLTTLQLPHREIGRQAALHIIQQRHNPGVHHLHCPLLHRHSVADRNGHQ</sequence>
<evidence type="ECO:0000256" key="4">
    <source>
        <dbReference type="ARBA" id="ARBA00023163"/>
    </source>
</evidence>
<dbReference type="CDD" id="cd01392">
    <property type="entry name" value="HTH_LacI"/>
    <property type="match status" value="1"/>
</dbReference>
<keyword evidence="7" id="KW-1185">Reference proteome</keyword>
<dbReference type="EMBL" id="JABBFO010000002">
    <property type="protein sequence ID" value="MBT0726551.1"/>
    <property type="molecule type" value="Genomic_DNA"/>
</dbReference>
<dbReference type="SUPFAM" id="SSF47413">
    <property type="entry name" value="lambda repressor-like DNA-binding domains"/>
    <property type="match status" value="1"/>
</dbReference>
<feature type="domain" description="HTH lacI-type" evidence="5">
    <location>
        <begin position="2"/>
        <end position="56"/>
    </location>
</feature>
<evidence type="ECO:0000256" key="3">
    <source>
        <dbReference type="ARBA" id="ARBA00023125"/>
    </source>
</evidence>
<keyword evidence="2" id="KW-0805">Transcription regulation</keyword>
<keyword evidence="3" id="KW-0238">DNA-binding</keyword>
<evidence type="ECO:0000256" key="2">
    <source>
        <dbReference type="ARBA" id="ARBA00023015"/>
    </source>
</evidence>
<gene>
    <name evidence="6" type="ORF">HGT73_04000</name>
</gene>
<dbReference type="RefSeq" id="WP_214212365.1">
    <property type="nucleotide sequence ID" value="NZ_JABBFO010000002.1"/>
</dbReference>
<dbReference type="InterPro" id="IPR010982">
    <property type="entry name" value="Lambda_DNA-bd_dom_sf"/>
</dbReference>
<dbReference type="Proteomes" id="UP000786875">
    <property type="component" value="Unassembled WGS sequence"/>
</dbReference>
<evidence type="ECO:0000313" key="7">
    <source>
        <dbReference type="Proteomes" id="UP000786875"/>
    </source>
</evidence>
<evidence type="ECO:0000259" key="5">
    <source>
        <dbReference type="PROSITE" id="PS50932"/>
    </source>
</evidence>
<dbReference type="PROSITE" id="PS00356">
    <property type="entry name" value="HTH_LACI_1"/>
    <property type="match status" value="1"/>
</dbReference>
<reference evidence="6 7" key="1">
    <citation type="submission" date="2020-04" db="EMBL/GenBank/DDBJ databases">
        <title>Genome sequencing of Rosenbergiella species.</title>
        <authorList>
            <person name="Alvarez-Perez S."/>
            <person name="Lievens B."/>
        </authorList>
    </citation>
    <scope>NUCLEOTIDE SEQUENCE [LARGE SCALE GENOMIC DNA]</scope>
    <source>
        <strain evidence="6 7">CdVSA20.1</strain>
    </source>
</reference>
<dbReference type="SUPFAM" id="SSF53822">
    <property type="entry name" value="Periplasmic binding protein-like I"/>
    <property type="match status" value="1"/>
</dbReference>
<dbReference type="PROSITE" id="PS50932">
    <property type="entry name" value="HTH_LACI_2"/>
    <property type="match status" value="1"/>
</dbReference>
<accession>A0ABS5T2L8</accession>
<dbReference type="PRINTS" id="PR00036">
    <property type="entry name" value="HTHLACI"/>
</dbReference>
<keyword evidence="4" id="KW-0804">Transcription</keyword>
<dbReference type="Gene3D" id="1.10.260.40">
    <property type="entry name" value="lambda repressor-like DNA-binding domains"/>
    <property type="match status" value="1"/>
</dbReference>
<protein>
    <submittedName>
        <fullName evidence="6">Substrate-binding domain-containing protein</fullName>
    </submittedName>
</protein>
<dbReference type="SMART" id="SM00354">
    <property type="entry name" value="HTH_LACI"/>
    <property type="match status" value="1"/>
</dbReference>
<name>A0ABS5T2L8_9GAMM</name>
<dbReference type="PANTHER" id="PTHR30146">
    <property type="entry name" value="LACI-RELATED TRANSCRIPTIONAL REPRESSOR"/>
    <property type="match status" value="1"/>
</dbReference>